<dbReference type="CDD" id="cd00198">
    <property type="entry name" value="vWFA"/>
    <property type="match status" value="1"/>
</dbReference>
<accession>A0AAE3AMS9</accession>
<feature type="domain" description="Putative metallopeptidase" evidence="2">
    <location>
        <begin position="29"/>
        <end position="180"/>
    </location>
</feature>
<dbReference type="AlphaFoldDB" id="A0AAE3AMS9"/>
<dbReference type="InterPro" id="IPR025154">
    <property type="entry name" value="Put_metallopeptidase_dom"/>
</dbReference>
<dbReference type="Proteomes" id="UP001198962">
    <property type="component" value="Unassembled WGS sequence"/>
</dbReference>
<protein>
    <submittedName>
        <fullName evidence="3">VWA-like domain-containing protein</fullName>
    </submittedName>
</protein>
<comment type="caution">
    <text evidence="3">The sequence shown here is derived from an EMBL/GenBank/DDBJ whole genome shotgun (WGS) entry which is preliminary data.</text>
</comment>
<dbReference type="InterPro" id="IPR036465">
    <property type="entry name" value="vWFA_dom_sf"/>
</dbReference>
<dbReference type="PANTHER" id="PTHR38730:SF1">
    <property type="entry name" value="SLL7028 PROTEIN"/>
    <property type="match status" value="1"/>
</dbReference>
<proteinExistence type="predicted"/>
<keyword evidence="4" id="KW-1185">Reference proteome</keyword>
<gene>
    <name evidence="3" type="ORF">LKD32_00595</name>
</gene>
<evidence type="ECO:0000313" key="4">
    <source>
        <dbReference type="Proteomes" id="UP001198962"/>
    </source>
</evidence>
<dbReference type="SUPFAM" id="SSF53300">
    <property type="entry name" value="vWA-like"/>
    <property type="match status" value="1"/>
</dbReference>
<dbReference type="InterPro" id="IPR018698">
    <property type="entry name" value="VWA-like_dom"/>
</dbReference>
<dbReference type="Pfam" id="PF09967">
    <property type="entry name" value="DUF2201"/>
    <property type="match status" value="1"/>
</dbReference>
<dbReference type="PANTHER" id="PTHR38730">
    <property type="entry name" value="SLL7028 PROTEIN"/>
    <property type="match status" value="1"/>
</dbReference>
<organism evidence="3 4">
    <name type="scientific">Brotaphodocola catenula</name>
    <dbReference type="NCBI Taxonomy" id="2885361"/>
    <lineage>
        <taxon>Bacteria</taxon>
        <taxon>Bacillati</taxon>
        <taxon>Bacillota</taxon>
        <taxon>Clostridia</taxon>
        <taxon>Lachnospirales</taxon>
        <taxon>Lachnospiraceae</taxon>
        <taxon>Brotaphodocola</taxon>
    </lineage>
</organism>
<evidence type="ECO:0000259" key="2">
    <source>
        <dbReference type="Pfam" id="PF13203"/>
    </source>
</evidence>
<reference evidence="3" key="1">
    <citation type="submission" date="2021-10" db="EMBL/GenBank/DDBJ databases">
        <title>Anaerobic single-cell dispensing facilitates the cultivation of human gut bacteria.</title>
        <authorList>
            <person name="Afrizal A."/>
        </authorList>
    </citation>
    <scope>NUCLEOTIDE SEQUENCE</scope>
    <source>
        <strain evidence="3">CLA-AA-H274</strain>
    </source>
</reference>
<evidence type="ECO:0000313" key="3">
    <source>
        <dbReference type="EMBL" id="MCC2163390.1"/>
    </source>
</evidence>
<dbReference type="EMBL" id="JAJEPU010000001">
    <property type="protein sequence ID" value="MCC2163390.1"/>
    <property type="molecule type" value="Genomic_DNA"/>
</dbReference>
<dbReference type="RefSeq" id="WP_308450293.1">
    <property type="nucleotide sequence ID" value="NZ_JAJEPU010000001.1"/>
</dbReference>
<name>A0AAE3AMS9_9FIRM</name>
<sequence>MIDPVRQRQLDELNTVELCTRILMNSRNELYLNMRYLDVSLCSLGFEAVPGCGGIGTDGFIINYDPDYLCGLYKSGRVHVNRAYLHMLLHCLFSHMDTRGKREKELWNLACDIAVESVIDGIYMKCLHVAMTPFRMDWYGRLRKKLKVLNAEGIYRVLREADLKDQQYRRIAQEFYVDDHRFWKLPDDAPKDSIVRQNQWSDNRDKIQTEMETMGNQQDEDSKSLLEQVQVENRERYDYRRFLRRFSVLREEMQVDPDSFDYIFYTYGLSLYGNMPLVEPLESKEVSRIEDFVIVIDTSMSCSGDLVRRFLEETYDILCESDSYFKKTNIHIIQCDEQVQEDRLITNREEMEAYMKEFTVIGNGGTDFRPAFEHVNQLANQGAFHRLKGLLYFTDGMGIYPVKKPFYDTAFVFVKDQYVDISVPPWAIKLILEPEQILEERKHVLGSGGEES</sequence>
<dbReference type="Pfam" id="PF13203">
    <property type="entry name" value="DUF2201_N"/>
    <property type="match status" value="1"/>
</dbReference>
<feature type="domain" description="VWA-like" evidence="1">
    <location>
        <begin position="293"/>
        <end position="429"/>
    </location>
</feature>
<evidence type="ECO:0000259" key="1">
    <source>
        <dbReference type="Pfam" id="PF09967"/>
    </source>
</evidence>